<evidence type="ECO:0000313" key="2">
    <source>
        <dbReference type="Proteomes" id="UP000471409"/>
    </source>
</evidence>
<protein>
    <submittedName>
        <fullName evidence="1">Uncharacterized protein</fullName>
    </submittedName>
</protein>
<gene>
    <name evidence="1" type="ORF">GUK36_15475</name>
</gene>
<reference evidence="1 2" key="1">
    <citation type="submission" date="2020-01" db="EMBL/GenBank/DDBJ databases">
        <title>Rhizobium genotypes associated with high levels of biological nitrogen fixation by grain legumes in a temperate-maritime cropping system.</title>
        <authorList>
            <person name="Maluk M."/>
            <person name="Francesc Ferrando Molina F."/>
            <person name="Lopez Del Egido L."/>
            <person name="Lafos M."/>
            <person name="Langarica-Fuentes A."/>
            <person name="Gebre Yohannes G."/>
            <person name="Young M.W."/>
            <person name="Martin P."/>
            <person name="Gantlett R."/>
            <person name="Kenicer G."/>
            <person name="Hawes C."/>
            <person name="Begg G.S."/>
            <person name="Quilliam R.S."/>
            <person name="Squire G.R."/>
            <person name="Poole P.S."/>
            <person name="Young P.W."/>
            <person name="Iannetta P.M."/>
            <person name="James E.K."/>
        </authorList>
    </citation>
    <scope>NUCLEOTIDE SEQUENCE [LARGE SCALE GENOMIC DNA]</scope>
    <source>
        <strain evidence="1 2">JHI944</strain>
    </source>
</reference>
<comment type="caution">
    <text evidence="1">The sequence shown here is derived from an EMBL/GenBank/DDBJ whole genome shotgun (WGS) entry which is preliminary data.</text>
</comment>
<dbReference type="AlphaFoldDB" id="A0A6P0DCG3"/>
<dbReference type="RefSeq" id="WP_162804577.1">
    <property type="nucleotide sequence ID" value="NZ_WXXP01000006.1"/>
</dbReference>
<proteinExistence type="predicted"/>
<name>A0A6P0DCG3_RHILE</name>
<accession>A0A6P0DCG3</accession>
<organism evidence="1 2">
    <name type="scientific">Rhizobium leguminosarum</name>
    <dbReference type="NCBI Taxonomy" id="384"/>
    <lineage>
        <taxon>Bacteria</taxon>
        <taxon>Pseudomonadati</taxon>
        <taxon>Pseudomonadota</taxon>
        <taxon>Alphaproteobacteria</taxon>
        <taxon>Hyphomicrobiales</taxon>
        <taxon>Rhizobiaceae</taxon>
        <taxon>Rhizobium/Agrobacterium group</taxon>
        <taxon>Rhizobium</taxon>
    </lineage>
</organism>
<sequence length="57" mass="6190">MDKDELVRLRAAVAKLVVENAIYAPVFERLEIEIASLEATDPVARARAILAGQKAIA</sequence>
<evidence type="ECO:0000313" key="1">
    <source>
        <dbReference type="EMBL" id="NEK50829.1"/>
    </source>
</evidence>
<dbReference type="EMBL" id="WXXP01000006">
    <property type="protein sequence ID" value="NEK50829.1"/>
    <property type="molecule type" value="Genomic_DNA"/>
</dbReference>
<dbReference type="Proteomes" id="UP000471409">
    <property type="component" value="Unassembled WGS sequence"/>
</dbReference>